<reference evidence="1" key="1">
    <citation type="journal article" date="2014" name="Front. Microbiol.">
        <title>High frequency of phylogenetically diverse reductive dehalogenase-homologous genes in deep subseafloor sedimentary metagenomes.</title>
        <authorList>
            <person name="Kawai M."/>
            <person name="Futagami T."/>
            <person name="Toyoda A."/>
            <person name="Takaki Y."/>
            <person name="Nishi S."/>
            <person name="Hori S."/>
            <person name="Arai W."/>
            <person name="Tsubouchi T."/>
            <person name="Morono Y."/>
            <person name="Uchiyama I."/>
            <person name="Ito T."/>
            <person name="Fujiyama A."/>
            <person name="Inagaki F."/>
            <person name="Takami H."/>
        </authorList>
    </citation>
    <scope>NUCLEOTIDE SEQUENCE</scope>
    <source>
        <strain evidence="1">Expedition CK06-06</strain>
    </source>
</reference>
<dbReference type="AlphaFoldDB" id="X1EVF5"/>
<protein>
    <submittedName>
        <fullName evidence="1">Uncharacterized protein</fullName>
    </submittedName>
</protein>
<name>X1EVF5_9ZZZZ</name>
<evidence type="ECO:0000313" key="1">
    <source>
        <dbReference type="EMBL" id="GAH37371.1"/>
    </source>
</evidence>
<dbReference type="EMBL" id="BARU01012127">
    <property type="protein sequence ID" value="GAH37371.1"/>
    <property type="molecule type" value="Genomic_DNA"/>
</dbReference>
<accession>X1EVF5</accession>
<gene>
    <name evidence="1" type="ORF">S03H2_22501</name>
</gene>
<comment type="caution">
    <text evidence="1">The sequence shown here is derived from an EMBL/GenBank/DDBJ whole genome shotgun (WGS) entry which is preliminary data.</text>
</comment>
<organism evidence="1">
    <name type="scientific">marine sediment metagenome</name>
    <dbReference type="NCBI Taxonomy" id="412755"/>
    <lineage>
        <taxon>unclassified sequences</taxon>
        <taxon>metagenomes</taxon>
        <taxon>ecological metagenomes</taxon>
    </lineage>
</organism>
<proteinExistence type="predicted"/>
<sequence length="76" mass="8353">MQEEKIKRILKGNTILDGTQPVKNAGLKKVLPQERGLGAQLKLHVFDRALSSPPFLKGVIDIPPLIPTSVHKASQF</sequence>